<dbReference type="PROSITE" id="PS00463">
    <property type="entry name" value="ZN2_CY6_FUNGAL_1"/>
    <property type="match status" value="1"/>
</dbReference>
<dbReference type="PANTHER" id="PTHR38791:SF1">
    <property type="entry name" value="TRANSCRIPTION FACTOR, PUTATIVE-RELATED"/>
    <property type="match status" value="1"/>
</dbReference>
<feature type="region of interest" description="Disordered" evidence="2">
    <location>
        <begin position="56"/>
        <end position="79"/>
    </location>
</feature>
<organism evidence="4 5">
    <name type="scientific">Phomopsis amygdali</name>
    <name type="common">Fusicoccum amygdali</name>
    <dbReference type="NCBI Taxonomy" id="1214568"/>
    <lineage>
        <taxon>Eukaryota</taxon>
        <taxon>Fungi</taxon>
        <taxon>Dikarya</taxon>
        <taxon>Ascomycota</taxon>
        <taxon>Pezizomycotina</taxon>
        <taxon>Sordariomycetes</taxon>
        <taxon>Sordariomycetidae</taxon>
        <taxon>Diaporthales</taxon>
        <taxon>Diaporthaceae</taxon>
        <taxon>Diaporthe</taxon>
    </lineage>
</organism>
<dbReference type="Gene3D" id="4.10.240.10">
    <property type="entry name" value="Zn(2)-C6 fungal-type DNA-binding domain"/>
    <property type="match status" value="1"/>
</dbReference>
<dbReference type="SMART" id="SM00066">
    <property type="entry name" value="GAL4"/>
    <property type="match status" value="1"/>
</dbReference>
<comment type="caution">
    <text evidence="4">The sequence shown here is derived from an EMBL/GenBank/DDBJ whole genome shotgun (WGS) entry which is preliminary data.</text>
</comment>
<accession>A0AAD9SKN8</accession>
<keyword evidence="1" id="KW-0539">Nucleus</keyword>
<dbReference type="InterPro" id="IPR053175">
    <property type="entry name" value="DHMBA_Reg_Transcription_Factor"/>
</dbReference>
<dbReference type="GO" id="GO:0000981">
    <property type="term" value="F:DNA-binding transcription factor activity, RNA polymerase II-specific"/>
    <property type="evidence" value="ECO:0007669"/>
    <property type="project" value="InterPro"/>
</dbReference>
<name>A0AAD9SKN8_PHOAM</name>
<reference evidence="4" key="1">
    <citation type="submission" date="2023-06" db="EMBL/GenBank/DDBJ databases">
        <authorList>
            <person name="Noh H."/>
        </authorList>
    </citation>
    <scope>NUCLEOTIDE SEQUENCE</scope>
    <source>
        <strain evidence="4">DUCC20226</strain>
    </source>
</reference>
<evidence type="ECO:0000313" key="4">
    <source>
        <dbReference type="EMBL" id="KAK2610339.1"/>
    </source>
</evidence>
<dbReference type="GO" id="GO:0008270">
    <property type="term" value="F:zinc ion binding"/>
    <property type="evidence" value="ECO:0007669"/>
    <property type="project" value="InterPro"/>
</dbReference>
<feature type="compositionally biased region" description="Polar residues" evidence="2">
    <location>
        <begin position="57"/>
        <end position="67"/>
    </location>
</feature>
<evidence type="ECO:0000256" key="1">
    <source>
        <dbReference type="ARBA" id="ARBA00023242"/>
    </source>
</evidence>
<keyword evidence="5" id="KW-1185">Reference proteome</keyword>
<evidence type="ECO:0000256" key="2">
    <source>
        <dbReference type="SAM" id="MobiDB-lite"/>
    </source>
</evidence>
<feature type="domain" description="Zn(2)-C6 fungal-type" evidence="3">
    <location>
        <begin position="6"/>
        <end position="34"/>
    </location>
</feature>
<proteinExistence type="predicted"/>
<dbReference type="AlphaFoldDB" id="A0AAD9SKN8"/>
<gene>
    <name evidence="4" type="ORF">N8I77_003782</name>
</gene>
<dbReference type="SUPFAM" id="SSF57701">
    <property type="entry name" value="Zn2/Cys6 DNA-binding domain"/>
    <property type="match status" value="1"/>
</dbReference>
<dbReference type="InterPro" id="IPR036864">
    <property type="entry name" value="Zn2-C6_fun-type_DNA-bd_sf"/>
</dbReference>
<protein>
    <recommendedName>
        <fullName evidence="3">Zn(2)-C6 fungal-type domain-containing protein</fullName>
    </recommendedName>
</protein>
<dbReference type="InterPro" id="IPR001138">
    <property type="entry name" value="Zn2Cys6_DnaBD"/>
</dbReference>
<dbReference type="Pfam" id="PF00172">
    <property type="entry name" value="Zn_clus"/>
    <property type="match status" value="1"/>
</dbReference>
<dbReference type="EMBL" id="JAUJFL010000002">
    <property type="protein sequence ID" value="KAK2610339.1"/>
    <property type="molecule type" value="Genomic_DNA"/>
</dbReference>
<evidence type="ECO:0000313" key="5">
    <source>
        <dbReference type="Proteomes" id="UP001265746"/>
    </source>
</evidence>
<sequence length="483" mass="52848">MPSSASCHACRPRRAKCDKARPGCTQCARKFIKCPGYLDLTDLRVQDETQAVVRMAQKSTLSPQADSSGPPPSKSVAASSICNNHNTTTLRSHSNVDLSKSAIIRPIPQPVEDVATVLFLANYAPMSKLSSVLSPHSLHLSNPALDALRATSLAYLSMTLSPSASNTLVHTTFATYGIALCHTNSSLADPSSAVTDMTLLAVLLLALFECLALRGQCSRTAWLAHNCGVLALLRLRKRQRGTKTSPQARELDRLATRQVRVAGVLRAEPAQLRTGDQTEQGETAAEARVNKLLDHIIKLRLLTQSSDDVKAVLKVARRTRELDVDIASRSAWPLPRPDPGPEYTRAAGSWLTMRIIRFFLNHKLQSQTFDADDPELINEAIAIRNMGRKNNEDIAAEIIAMVPDLLSAAREGSNLAAVARLLIWPLALFANSTDCPESRRASLSEQLKEITQNWSLVPPMELAKLLESWAHPEDWYSGSSRSV</sequence>
<dbReference type="PROSITE" id="PS50048">
    <property type="entry name" value="ZN2_CY6_FUNGAL_2"/>
    <property type="match status" value="1"/>
</dbReference>
<dbReference type="PANTHER" id="PTHR38791">
    <property type="entry name" value="ZN(II)2CYS6 TRANSCRIPTION FACTOR (EUROFUNG)-RELATED-RELATED"/>
    <property type="match status" value="1"/>
</dbReference>
<dbReference type="CDD" id="cd00067">
    <property type="entry name" value="GAL4"/>
    <property type="match status" value="1"/>
</dbReference>
<evidence type="ECO:0000259" key="3">
    <source>
        <dbReference type="PROSITE" id="PS50048"/>
    </source>
</evidence>
<dbReference type="Proteomes" id="UP001265746">
    <property type="component" value="Unassembled WGS sequence"/>
</dbReference>